<dbReference type="EMBL" id="JBFRCH010000073">
    <property type="protein sequence ID" value="MEX3937804.1"/>
    <property type="molecule type" value="Genomic_DNA"/>
</dbReference>
<proteinExistence type="predicted"/>
<accession>A0ACC6UE23</accession>
<name>A0ACC6UE23_9BURK</name>
<protein>
    <submittedName>
        <fullName evidence="1">DUF5677 domain-containing protein</fullName>
    </submittedName>
</protein>
<sequence length="265" mass="28771">MEKFNEVGFLSNDLGSWIDQVRNVFKPEFAAAVRINRLAMEVLFSLPAEDMTEAHLTGNLCFARALQSFQTTILLSERGALADARTLVRSATETAIALANCRIDPTMPAQIAEDADLHRSKLAKSLLEANKSKNSLTEEKIAELGATVSEVAKLYGAKGPTKINWAQKASAAGMGDLYDIAYRTMSGDGAHCTVWSLGHHHSLNAGGNGPGFVFRPEREELDNVLFTACSVMLHALASVIDWFGLDPFAGEMSACVSDWKSMRTS</sequence>
<reference evidence="1" key="1">
    <citation type="submission" date="2024-07" db="EMBL/GenBank/DDBJ databases">
        <title>A survey of Mimosa microsymbionts across Brazilian biomes reveals a high diversity of Paraburkholderia nodulating endemic species, but also that Cupriavidus is common as a symbiont of widespread species.</title>
        <authorList>
            <person name="Rouws L."/>
            <person name="Barauna A."/>
            <person name="Beukes C."/>
            <person name="Rouws J.R.C."/>
            <person name="De Faria S.M."/>
            <person name="Gross E."/>
            <person name="Bueno Dos Reis Junior F."/>
            <person name="Simon M.F."/>
            <person name="Maluk M."/>
            <person name="Odee D.W."/>
            <person name="Kenicer G."/>
            <person name="Young J.P.W."/>
            <person name="Reis V.M."/>
            <person name="Zilli J."/>
            <person name="James E.K."/>
        </authorList>
    </citation>
    <scope>NUCLEOTIDE SEQUENCE</scope>
    <source>
        <strain evidence="1">EG181B</strain>
    </source>
</reference>
<keyword evidence="2" id="KW-1185">Reference proteome</keyword>
<comment type="caution">
    <text evidence="1">The sequence shown here is derived from an EMBL/GenBank/DDBJ whole genome shotgun (WGS) entry which is preliminary data.</text>
</comment>
<dbReference type="Proteomes" id="UP001558850">
    <property type="component" value="Unassembled WGS sequence"/>
</dbReference>
<gene>
    <name evidence="1" type="ORF">AB4Y32_39930</name>
</gene>
<evidence type="ECO:0000313" key="2">
    <source>
        <dbReference type="Proteomes" id="UP001558850"/>
    </source>
</evidence>
<evidence type="ECO:0000313" key="1">
    <source>
        <dbReference type="EMBL" id="MEX3937804.1"/>
    </source>
</evidence>
<organism evidence="1 2">
    <name type="scientific">Paraburkholderia phymatum</name>
    <dbReference type="NCBI Taxonomy" id="148447"/>
    <lineage>
        <taxon>Bacteria</taxon>
        <taxon>Pseudomonadati</taxon>
        <taxon>Pseudomonadota</taxon>
        <taxon>Betaproteobacteria</taxon>
        <taxon>Burkholderiales</taxon>
        <taxon>Burkholderiaceae</taxon>
        <taxon>Paraburkholderia</taxon>
    </lineage>
</organism>